<dbReference type="Proteomes" id="UP001596425">
    <property type="component" value="Unassembled WGS sequence"/>
</dbReference>
<dbReference type="PANTHER" id="PTHR45138:SF9">
    <property type="entry name" value="DIGUANYLATE CYCLASE DGCM-RELATED"/>
    <property type="match status" value="1"/>
</dbReference>
<dbReference type="Gene3D" id="3.30.70.270">
    <property type="match status" value="1"/>
</dbReference>
<gene>
    <name evidence="6" type="ORF">ACFQBM_03465</name>
</gene>
<feature type="transmembrane region" description="Helical" evidence="3">
    <location>
        <begin position="183"/>
        <end position="204"/>
    </location>
</feature>
<dbReference type="GO" id="GO:0052621">
    <property type="term" value="F:diguanylate cyclase activity"/>
    <property type="evidence" value="ECO:0007669"/>
    <property type="project" value="UniProtKB-EC"/>
</dbReference>
<feature type="chain" id="PRO_5046086142" description="diguanylate cyclase" evidence="4">
    <location>
        <begin position="22"/>
        <end position="568"/>
    </location>
</feature>
<dbReference type="InterPro" id="IPR050469">
    <property type="entry name" value="Diguanylate_Cyclase"/>
</dbReference>
<keyword evidence="7" id="KW-1185">Reference proteome</keyword>
<evidence type="ECO:0000256" key="3">
    <source>
        <dbReference type="SAM" id="Phobius"/>
    </source>
</evidence>
<dbReference type="CDD" id="cd01949">
    <property type="entry name" value="GGDEF"/>
    <property type="match status" value="1"/>
</dbReference>
<keyword evidence="3" id="KW-0812">Transmembrane</keyword>
<feature type="signal peptide" evidence="4">
    <location>
        <begin position="1"/>
        <end position="21"/>
    </location>
</feature>
<comment type="caution">
    <text evidence="6">The sequence shown here is derived from an EMBL/GenBank/DDBJ whole genome shotgun (WGS) entry which is preliminary data.</text>
</comment>
<comment type="catalytic activity">
    <reaction evidence="2">
        <text>2 GTP = 3',3'-c-di-GMP + 2 diphosphate</text>
        <dbReference type="Rhea" id="RHEA:24898"/>
        <dbReference type="ChEBI" id="CHEBI:33019"/>
        <dbReference type="ChEBI" id="CHEBI:37565"/>
        <dbReference type="ChEBI" id="CHEBI:58805"/>
        <dbReference type="EC" id="2.7.7.65"/>
    </reaction>
</comment>
<feature type="transmembrane region" description="Helical" evidence="3">
    <location>
        <begin position="279"/>
        <end position="297"/>
    </location>
</feature>
<dbReference type="InterPro" id="IPR029787">
    <property type="entry name" value="Nucleotide_cyclase"/>
</dbReference>
<feature type="transmembrane region" description="Helical" evidence="3">
    <location>
        <begin position="211"/>
        <end position="230"/>
    </location>
</feature>
<evidence type="ECO:0000313" key="6">
    <source>
        <dbReference type="EMBL" id="MFC6632323.1"/>
    </source>
</evidence>
<keyword evidence="3" id="KW-1133">Transmembrane helix</keyword>
<dbReference type="PROSITE" id="PS50887">
    <property type="entry name" value="GGDEF"/>
    <property type="match status" value="1"/>
</dbReference>
<evidence type="ECO:0000256" key="2">
    <source>
        <dbReference type="ARBA" id="ARBA00034247"/>
    </source>
</evidence>
<keyword evidence="6" id="KW-0808">Transferase</keyword>
<dbReference type="Pfam" id="PF07696">
    <property type="entry name" value="7TMR-DISMED2"/>
    <property type="match status" value="1"/>
</dbReference>
<dbReference type="PANTHER" id="PTHR45138">
    <property type="entry name" value="REGULATORY COMPONENTS OF SENSORY TRANSDUCTION SYSTEM"/>
    <property type="match status" value="1"/>
</dbReference>
<protein>
    <recommendedName>
        <fullName evidence="1">diguanylate cyclase</fullName>
        <ecNumber evidence="1">2.7.7.65</ecNumber>
    </recommendedName>
</protein>
<keyword evidence="6" id="KW-0548">Nucleotidyltransferase</keyword>
<keyword evidence="3" id="KW-0472">Membrane</keyword>
<feature type="transmembrane region" description="Helical" evidence="3">
    <location>
        <begin position="242"/>
        <end position="267"/>
    </location>
</feature>
<accession>A0ABW1YKA6</accession>
<feature type="domain" description="GGDEF" evidence="5">
    <location>
        <begin position="431"/>
        <end position="563"/>
    </location>
</feature>
<evidence type="ECO:0000313" key="7">
    <source>
        <dbReference type="Proteomes" id="UP001596425"/>
    </source>
</evidence>
<dbReference type="SUPFAM" id="SSF55073">
    <property type="entry name" value="Nucleotide cyclase"/>
    <property type="match status" value="1"/>
</dbReference>
<evidence type="ECO:0000259" key="5">
    <source>
        <dbReference type="PROSITE" id="PS50887"/>
    </source>
</evidence>
<proteinExistence type="predicted"/>
<dbReference type="SMART" id="SM00267">
    <property type="entry name" value="GGDEF"/>
    <property type="match status" value="1"/>
</dbReference>
<feature type="transmembrane region" description="Helical" evidence="3">
    <location>
        <begin position="303"/>
        <end position="324"/>
    </location>
</feature>
<dbReference type="InterPro" id="IPR011622">
    <property type="entry name" value="7TMR_DISM_rcpt_extracell_dom2"/>
</dbReference>
<dbReference type="InterPro" id="IPR011623">
    <property type="entry name" value="7TMR_DISM_rcpt_extracell_dom1"/>
</dbReference>
<name>A0ABW1YKA6_9GAMM</name>
<evidence type="ECO:0000256" key="4">
    <source>
        <dbReference type="SAM" id="SignalP"/>
    </source>
</evidence>
<keyword evidence="4" id="KW-0732">Signal</keyword>
<dbReference type="InterPro" id="IPR043128">
    <property type="entry name" value="Rev_trsase/Diguanyl_cyclase"/>
</dbReference>
<dbReference type="EC" id="2.7.7.65" evidence="1"/>
<dbReference type="NCBIfam" id="TIGR00254">
    <property type="entry name" value="GGDEF"/>
    <property type="match status" value="1"/>
</dbReference>
<reference evidence="7" key="1">
    <citation type="journal article" date="2019" name="Int. J. Syst. Evol. Microbiol.">
        <title>The Global Catalogue of Microorganisms (GCM) 10K type strain sequencing project: providing services to taxonomists for standard genome sequencing and annotation.</title>
        <authorList>
            <consortium name="The Broad Institute Genomics Platform"/>
            <consortium name="The Broad Institute Genome Sequencing Center for Infectious Disease"/>
            <person name="Wu L."/>
            <person name="Ma J."/>
        </authorList>
    </citation>
    <scope>NUCLEOTIDE SEQUENCE [LARGE SCALE GENOMIC DNA]</scope>
    <source>
        <strain evidence="7">CGMCC 1.13718</strain>
    </source>
</reference>
<evidence type="ECO:0000256" key="1">
    <source>
        <dbReference type="ARBA" id="ARBA00012528"/>
    </source>
</evidence>
<dbReference type="RefSeq" id="WP_193192441.1">
    <property type="nucleotide sequence ID" value="NZ_JACZFR010000028.1"/>
</dbReference>
<dbReference type="Gene3D" id="2.60.40.2380">
    <property type="match status" value="1"/>
</dbReference>
<dbReference type="Pfam" id="PF00990">
    <property type="entry name" value="GGDEF"/>
    <property type="match status" value="1"/>
</dbReference>
<dbReference type="EMBL" id="JBHSVR010000001">
    <property type="protein sequence ID" value="MFC6632323.1"/>
    <property type="molecule type" value="Genomic_DNA"/>
</dbReference>
<sequence>MNIRLLLAACFLLATYGTALAEPLFLSSDRNGPLGKRAEFLLEKGGPLQFREAYSAWQRGQFSPGRYAIASHGIGADPVWMHLEIINDRGRASRQVLTLGKTWMDHLHVYIVREGRVIRSWKTGDAHAATPELVAGVGYQLPLLLPQGSSHLFIRAQTADPFVLATHLRSPAQSEASERKVQFGYSLLFGYLLALICYNLMLFLGFRSRSYLYYALYLGSFIAMCLAYSGHGFSWWWPDQLAFQRFVILVLMVVYGCCGFLIASRFLQLHKRAPGVRRWVIALCAAALMLMAHFIWLGSHVDAALLAFNFVTLFSAAMVCLGVLSIRYGQREGRYFLGAAICSMLGVASTALSVRGVIPMTALTYHGVEVGMALEATLLSLALARQVRSQEDALRKAERLSRIDALTGLCNRRAFYEDAAGIWSTAVRHARPLSVIVLDIDHFKSVNDRYGHQVGDGVLVEMGELLAKSCREGDRVARWGGEEFVVLLPETTLSQACLFAERLRGAVAGRKMVAGANTLSISISLGAAERDSQLLLNELVGEADRKLYEAKQQGRNRVAPARALEVAL</sequence>
<organism evidence="6 7">
    <name type="scientific">Microbulbifer taiwanensis</name>
    <dbReference type="NCBI Taxonomy" id="986746"/>
    <lineage>
        <taxon>Bacteria</taxon>
        <taxon>Pseudomonadati</taxon>
        <taxon>Pseudomonadota</taxon>
        <taxon>Gammaproteobacteria</taxon>
        <taxon>Cellvibrionales</taxon>
        <taxon>Microbulbiferaceae</taxon>
        <taxon>Microbulbifer</taxon>
    </lineage>
</organism>
<dbReference type="Pfam" id="PF07695">
    <property type="entry name" value="7TMR-DISM_7TM"/>
    <property type="match status" value="1"/>
</dbReference>
<feature type="transmembrane region" description="Helical" evidence="3">
    <location>
        <begin position="336"/>
        <end position="358"/>
    </location>
</feature>
<dbReference type="InterPro" id="IPR000160">
    <property type="entry name" value="GGDEF_dom"/>
</dbReference>